<dbReference type="GO" id="GO:0032993">
    <property type="term" value="C:protein-DNA complex"/>
    <property type="evidence" value="ECO:0007669"/>
    <property type="project" value="TreeGrafter"/>
</dbReference>
<evidence type="ECO:0000313" key="6">
    <source>
        <dbReference type="EMBL" id="TQS45124.1"/>
    </source>
</evidence>
<feature type="domain" description="HTH lysR-type" evidence="5">
    <location>
        <begin position="10"/>
        <end position="68"/>
    </location>
</feature>
<organism evidence="6 7">
    <name type="scientific">Cryptosporangium phraense</name>
    <dbReference type="NCBI Taxonomy" id="2593070"/>
    <lineage>
        <taxon>Bacteria</taxon>
        <taxon>Bacillati</taxon>
        <taxon>Actinomycetota</taxon>
        <taxon>Actinomycetes</taxon>
        <taxon>Cryptosporangiales</taxon>
        <taxon>Cryptosporangiaceae</taxon>
        <taxon>Cryptosporangium</taxon>
    </lineage>
</organism>
<dbReference type="GO" id="GO:0003700">
    <property type="term" value="F:DNA-binding transcription factor activity"/>
    <property type="evidence" value="ECO:0007669"/>
    <property type="project" value="InterPro"/>
</dbReference>
<protein>
    <submittedName>
        <fullName evidence="6">LysR family transcriptional regulator</fullName>
    </submittedName>
</protein>
<dbReference type="Pfam" id="PF03466">
    <property type="entry name" value="LysR_substrate"/>
    <property type="match status" value="1"/>
</dbReference>
<dbReference type="InterPro" id="IPR000847">
    <property type="entry name" value="LysR_HTH_N"/>
</dbReference>
<evidence type="ECO:0000256" key="3">
    <source>
        <dbReference type="ARBA" id="ARBA00023125"/>
    </source>
</evidence>
<evidence type="ECO:0000256" key="2">
    <source>
        <dbReference type="ARBA" id="ARBA00023015"/>
    </source>
</evidence>
<dbReference type="InterPro" id="IPR036388">
    <property type="entry name" value="WH-like_DNA-bd_sf"/>
</dbReference>
<dbReference type="Gene3D" id="3.40.190.10">
    <property type="entry name" value="Periplasmic binding protein-like II"/>
    <property type="match status" value="2"/>
</dbReference>
<dbReference type="EMBL" id="VIRS01000006">
    <property type="protein sequence ID" value="TQS45124.1"/>
    <property type="molecule type" value="Genomic_DNA"/>
</dbReference>
<evidence type="ECO:0000259" key="5">
    <source>
        <dbReference type="PROSITE" id="PS50931"/>
    </source>
</evidence>
<sequence length="310" mass="33901">MDKLDAVPAFSLRQLTYFLVAAEEGTISSAAARLHVSQSAISLAITELERALKVQLCVRRKAHGITLTPSGTQVLHHARALLRHATELQAESAGSPDELSGRLAMGCYPTLAPTVLPHLLHGFSTRHPRVTVDFTEGAQDALQQSLLTGELDLAVLYDMEIQPEIVQVELYRRAPHVVLPAAHPLAALNEVALRDLADEPMILLDSSPSSHHTLRMCADAGIKPLVRHRTSSFETARSLVGRGLGYAVQIQRPANDRTYEGLPVVHRAIAELRGYEVAVLLAWPRHTRLSRRAASLIAFCQETLSDDVPI</sequence>
<dbReference type="Pfam" id="PF00126">
    <property type="entry name" value="HTH_1"/>
    <property type="match status" value="1"/>
</dbReference>
<accession>A0A545AUY2</accession>
<dbReference type="SUPFAM" id="SSF46785">
    <property type="entry name" value="Winged helix' DNA-binding domain"/>
    <property type="match status" value="1"/>
</dbReference>
<keyword evidence="3" id="KW-0238">DNA-binding</keyword>
<dbReference type="Gene3D" id="1.10.10.10">
    <property type="entry name" value="Winged helix-like DNA-binding domain superfamily/Winged helix DNA-binding domain"/>
    <property type="match status" value="1"/>
</dbReference>
<dbReference type="SUPFAM" id="SSF53850">
    <property type="entry name" value="Periplasmic binding protein-like II"/>
    <property type="match status" value="1"/>
</dbReference>
<dbReference type="AlphaFoldDB" id="A0A545AUY2"/>
<gene>
    <name evidence="6" type="ORF">FL583_11555</name>
</gene>
<dbReference type="GO" id="GO:0003677">
    <property type="term" value="F:DNA binding"/>
    <property type="evidence" value="ECO:0007669"/>
    <property type="project" value="UniProtKB-KW"/>
</dbReference>
<reference evidence="6 7" key="1">
    <citation type="submission" date="2019-07" db="EMBL/GenBank/DDBJ databases">
        <title>Cryptosporangium phraense sp. nov., isolated from plant litter.</title>
        <authorList>
            <person name="Suriyachadkun C."/>
        </authorList>
    </citation>
    <scope>NUCLEOTIDE SEQUENCE [LARGE SCALE GENOMIC DNA]</scope>
    <source>
        <strain evidence="6 7">A-T 5661</strain>
    </source>
</reference>
<dbReference type="Proteomes" id="UP000317982">
    <property type="component" value="Unassembled WGS sequence"/>
</dbReference>
<dbReference type="PRINTS" id="PR00039">
    <property type="entry name" value="HTHLYSR"/>
</dbReference>
<keyword evidence="7" id="KW-1185">Reference proteome</keyword>
<dbReference type="RefSeq" id="WP_142704574.1">
    <property type="nucleotide sequence ID" value="NZ_VIRS01000006.1"/>
</dbReference>
<dbReference type="InterPro" id="IPR036390">
    <property type="entry name" value="WH_DNA-bd_sf"/>
</dbReference>
<dbReference type="PANTHER" id="PTHR30346">
    <property type="entry name" value="TRANSCRIPTIONAL DUAL REGULATOR HCAR-RELATED"/>
    <property type="match status" value="1"/>
</dbReference>
<comment type="caution">
    <text evidence="6">The sequence shown here is derived from an EMBL/GenBank/DDBJ whole genome shotgun (WGS) entry which is preliminary data.</text>
</comment>
<evidence type="ECO:0000256" key="4">
    <source>
        <dbReference type="ARBA" id="ARBA00023163"/>
    </source>
</evidence>
<dbReference type="FunFam" id="1.10.10.10:FF:000001">
    <property type="entry name" value="LysR family transcriptional regulator"/>
    <property type="match status" value="1"/>
</dbReference>
<dbReference type="OrthoDB" id="3461141at2"/>
<dbReference type="InParanoid" id="A0A545AUY2"/>
<evidence type="ECO:0000313" key="7">
    <source>
        <dbReference type="Proteomes" id="UP000317982"/>
    </source>
</evidence>
<proteinExistence type="inferred from homology"/>
<dbReference type="PANTHER" id="PTHR30346:SF0">
    <property type="entry name" value="HCA OPERON TRANSCRIPTIONAL ACTIVATOR HCAR"/>
    <property type="match status" value="1"/>
</dbReference>
<dbReference type="PROSITE" id="PS50931">
    <property type="entry name" value="HTH_LYSR"/>
    <property type="match status" value="1"/>
</dbReference>
<evidence type="ECO:0000256" key="1">
    <source>
        <dbReference type="ARBA" id="ARBA00009437"/>
    </source>
</evidence>
<name>A0A545AUY2_9ACTN</name>
<keyword evidence="4" id="KW-0804">Transcription</keyword>
<keyword evidence="2" id="KW-0805">Transcription regulation</keyword>
<dbReference type="InterPro" id="IPR005119">
    <property type="entry name" value="LysR_subst-bd"/>
</dbReference>
<comment type="similarity">
    <text evidence="1">Belongs to the LysR transcriptional regulatory family.</text>
</comment>